<dbReference type="VEuPathDB" id="FungiDB:FUN_022864"/>
<evidence type="ECO:0000313" key="1">
    <source>
        <dbReference type="EMBL" id="PKK59949.1"/>
    </source>
</evidence>
<dbReference type="VEuPathDB" id="FungiDB:RhiirFUN_000939"/>
<accession>A0A2N1MEF5</accession>
<reference evidence="1 2" key="1">
    <citation type="submission" date="2016-04" db="EMBL/GenBank/DDBJ databases">
        <title>Genome analyses suggest a sexual origin of heterokaryosis in a supposedly ancient asexual fungus.</title>
        <authorList>
            <person name="Ropars J."/>
            <person name="Sedzielewska K."/>
            <person name="Noel J."/>
            <person name="Charron P."/>
            <person name="Farinelli L."/>
            <person name="Marton T."/>
            <person name="Kruger M."/>
            <person name="Pelin A."/>
            <person name="Brachmann A."/>
            <person name="Corradi N."/>
        </authorList>
    </citation>
    <scope>NUCLEOTIDE SEQUENCE [LARGE SCALE GENOMIC DNA]</scope>
    <source>
        <strain evidence="1 2">C2</strain>
    </source>
</reference>
<dbReference type="AlphaFoldDB" id="A0A2N1MEF5"/>
<protein>
    <submittedName>
        <fullName evidence="1">Uncharacterized protein</fullName>
    </submittedName>
</protein>
<organism evidence="1 2">
    <name type="scientific">Rhizophagus irregularis</name>
    <dbReference type="NCBI Taxonomy" id="588596"/>
    <lineage>
        <taxon>Eukaryota</taxon>
        <taxon>Fungi</taxon>
        <taxon>Fungi incertae sedis</taxon>
        <taxon>Mucoromycota</taxon>
        <taxon>Glomeromycotina</taxon>
        <taxon>Glomeromycetes</taxon>
        <taxon>Glomerales</taxon>
        <taxon>Glomeraceae</taxon>
        <taxon>Rhizophagus</taxon>
    </lineage>
</organism>
<name>A0A2N1MEF5_9GLOM</name>
<reference evidence="1 2" key="2">
    <citation type="submission" date="2017-10" db="EMBL/GenBank/DDBJ databases">
        <title>Extensive intraspecific genome diversity in a model arbuscular mycorrhizal fungus.</title>
        <authorList>
            <person name="Chen E.C.H."/>
            <person name="Morin E."/>
            <person name="Baudet D."/>
            <person name="Noel J."/>
            <person name="Ndikumana S."/>
            <person name="Charron P."/>
            <person name="St-Onge C."/>
            <person name="Giorgi J."/>
            <person name="Grigoriev I.V."/>
            <person name="Roux C."/>
            <person name="Martin F.M."/>
            <person name="Corradi N."/>
        </authorList>
    </citation>
    <scope>NUCLEOTIDE SEQUENCE [LARGE SCALE GENOMIC DNA]</scope>
    <source>
        <strain evidence="1 2">C2</strain>
    </source>
</reference>
<dbReference type="Proteomes" id="UP000233469">
    <property type="component" value="Unassembled WGS sequence"/>
</dbReference>
<evidence type="ECO:0000313" key="2">
    <source>
        <dbReference type="Proteomes" id="UP000233469"/>
    </source>
</evidence>
<proteinExistence type="predicted"/>
<sequence length="232" mass="27380">MTCKRCEKECSTPQKLREHLQRKNPCKALQEDKIRGAFLNMGARLLKKWNDLDLDDCNRPENLRECELIHHDLLQYDPGANRPPTREEIEEDRLEEFCRWAIREIDPVAGSGPRTQAFRKGNKSKNLMNEEFEHLGEIKKGQERPKEDLVFREQELGLAVKRRAVAIYNAKVPKFHLNNGNDIRKFLESKFLLNDKPGNENKKSSRSDWLRNKQIIVYNWQEIDDYLSDAFE</sequence>
<gene>
    <name evidence="1" type="ORF">RhiirC2_794053</name>
</gene>
<dbReference type="EMBL" id="LLXL01002791">
    <property type="protein sequence ID" value="PKK59949.1"/>
    <property type="molecule type" value="Genomic_DNA"/>
</dbReference>
<comment type="caution">
    <text evidence="1">The sequence shown here is derived from an EMBL/GenBank/DDBJ whole genome shotgun (WGS) entry which is preliminary data.</text>
</comment>